<dbReference type="Gene3D" id="3.10.290.10">
    <property type="entry name" value="RNA-binding S4 domain"/>
    <property type="match status" value="1"/>
</dbReference>
<keyword evidence="1" id="KW-0694">RNA-binding</keyword>
<accession>A0AAC8UTU1</accession>
<dbReference type="Proteomes" id="UP000036000">
    <property type="component" value="Chromosome"/>
</dbReference>
<reference evidence="2 3" key="1">
    <citation type="submission" date="2015-07" db="EMBL/GenBank/DDBJ databases">
        <title>Lactobacillus korensis/26-25/ whole genome sequencing.</title>
        <authorList>
            <person name="Kim M.K."/>
            <person name="Im W.-T."/>
            <person name="Srinivasan S."/>
            <person name="Lee J.-J."/>
        </authorList>
    </citation>
    <scope>NUCLEOTIDE SEQUENCE [LARGE SCALE GENOMIC DNA]</scope>
    <source>
        <strain evidence="2 3">26-25</strain>
    </source>
</reference>
<dbReference type="RefSeq" id="WP_048731967.1">
    <property type="nucleotide sequence ID" value="NZ_CP012033.1"/>
</dbReference>
<keyword evidence="3" id="KW-1185">Reference proteome</keyword>
<dbReference type="PANTHER" id="PTHR47683">
    <property type="entry name" value="PSEUDOURIDINE SYNTHASE FAMILY PROTEIN-RELATED"/>
    <property type="match status" value="1"/>
</dbReference>
<gene>
    <name evidence="2" type="ORF">ABN16_00195</name>
</gene>
<sequence>MNIERYLTENRQGTPLQILRLLRQGRVTVNSDVVDSPRATVAVADNVRVDGMTVTGRQPQYLVFNKPVGFQLSMDPTTPHSLGSLLNAFDQPRQLKPLADLPKEAVGLVLASDDEHFLTDVTGQNWPSQFQVQVSGTTAPVLAPNQAFREVTTQVDQVHQHVTVTLTTTDGEMAVAVLGALPDALGPVERVTIGPLRLPVDLPNGAYRGLLPAEIDELTGPLDDEENRM</sequence>
<dbReference type="InterPro" id="IPR036986">
    <property type="entry name" value="S4_RNA-bd_sf"/>
</dbReference>
<evidence type="ECO:0000313" key="3">
    <source>
        <dbReference type="Proteomes" id="UP000036000"/>
    </source>
</evidence>
<dbReference type="AlphaFoldDB" id="A0AAC8UTU1"/>
<dbReference type="InterPro" id="IPR050343">
    <property type="entry name" value="RsuA_PseudoU_synthase"/>
</dbReference>
<dbReference type="CDD" id="cd00165">
    <property type="entry name" value="S4"/>
    <property type="match status" value="1"/>
</dbReference>
<dbReference type="KEGG" id="lko:ABN16_00195"/>
<proteinExistence type="predicted"/>
<dbReference type="PROSITE" id="PS50889">
    <property type="entry name" value="S4"/>
    <property type="match status" value="1"/>
</dbReference>
<dbReference type="SUPFAM" id="SSF55174">
    <property type="entry name" value="Alpha-L RNA-binding motif"/>
    <property type="match status" value="1"/>
</dbReference>
<name>A0AAC8UTU1_9LACO</name>
<dbReference type="PANTHER" id="PTHR47683:SF2">
    <property type="entry name" value="RNA-BINDING S4 DOMAIN-CONTAINING PROTEIN"/>
    <property type="match status" value="1"/>
</dbReference>
<evidence type="ECO:0000256" key="1">
    <source>
        <dbReference type="PROSITE-ProRule" id="PRU00182"/>
    </source>
</evidence>
<organism evidence="2 3">
    <name type="scientific">Levilactobacillus koreensis</name>
    <dbReference type="NCBI Taxonomy" id="637971"/>
    <lineage>
        <taxon>Bacteria</taxon>
        <taxon>Bacillati</taxon>
        <taxon>Bacillota</taxon>
        <taxon>Bacilli</taxon>
        <taxon>Lactobacillales</taxon>
        <taxon>Lactobacillaceae</taxon>
        <taxon>Levilactobacillus</taxon>
    </lineage>
</organism>
<evidence type="ECO:0000313" key="2">
    <source>
        <dbReference type="EMBL" id="AKP63579.1"/>
    </source>
</evidence>
<dbReference type="EMBL" id="CP012033">
    <property type="protein sequence ID" value="AKP63579.1"/>
    <property type="molecule type" value="Genomic_DNA"/>
</dbReference>
<dbReference type="GO" id="GO:0003723">
    <property type="term" value="F:RNA binding"/>
    <property type="evidence" value="ECO:0007669"/>
    <property type="project" value="UniProtKB-KW"/>
</dbReference>
<protein>
    <submittedName>
        <fullName evidence="2">16S rRNA pseudouridylate synthase</fullName>
    </submittedName>
</protein>